<dbReference type="RefSeq" id="XP_036531758.1">
    <property type="nucleotide sequence ID" value="XM_036677584.1"/>
</dbReference>
<organism evidence="1 2">
    <name type="scientific">Gibberella subglutinans</name>
    <name type="common">Fusarium subglutinans</name>
    <dbReference type="NCBI Taxonomy" id="42677"/>
    <lineage>
        <taxon>Eukaryota</taxon>
        <taxon>Fungi</taxon>
        <taxon>Dikarya</taxon>
        <taxon>Ascomycota</taxon>
        <taxon>Pezizomycotina</taxon>
        <taxon>Sordariomycetes</taxon>
        <taxon>Hypocreomycetidae</taxon>
        <taxon>Hypocreales</taxon>
        <taxon>Nectriaceae</taxon>
        <taxon>Fusarium</taxon>
        <taxon>Fusarium fujikuroi species complex</taxon>
    </lineage>
</organism>
<dbReference type="Proteomes" id="UP000547976">
    <property type="component" value="Unassembled WGS sequence"/>
</dbReference>
<keyword evidence="1" id="KW-0808">Transferase</keyword>
<evidence type="ECO:0000313" key="2">
    <source>
        <dbReference type="Proteomes" id="UP000547976"/>
    </source>
</evidence>
<keyword evidence="1" id="KW-0418">Kinase</keyword>
<dbReference type="GeneID" id="59312302"/>
<evidence type="ECO:0000313" key="1">
    <source>
        <dbReference type="EMBL" id="KAF5584450.1"/>
    </source>
</evidence>
<proteinExistence type="predicted"/>
<reference evidence="1 2" key="1">
    <citation type="submission" date="2020-05" db="EMBL/GenBank/DDBJ databases">
        <title>Identification and distribution of gene clusters putatively required for synthesis of sphingolipid metabolism inhibitors in phylogenetically diverse species of the filamentous fungus Fusarium.</title>
        <authorList>
            <person name="Kim H.-S."/>
            <person name="Busman M."/>
            <person name="Brown D.W."/>
            <person name="Divon H."/>
            <person name="Uhlig S."/>
            <person name="Proctor R.H."/>
        </authorList>
    </citation>
    <scope>NUCLEOTIDE SEQUENCE [LARGE SCALE GENOMIC DNA]</scope>
    <source>
        <strain evidence="1 2">NRRL 66333</strain>
    </source>
</reference>
<sequence>MAERTYKNEFPIEEIDDNSWMIGQVLISRHASKPNGPCWYDGKDAFFTIAEVPNPKPSTRPLSESCPFVELSCGPMTARAGIFEVGHAYLTIDLNIGTPEHVTLGKLAEMDLSFKVPEVYYHGVHCDRYYLVCSSFPSGRNLVYAWTETDDHDTRSLWVSQIADACLELSKLRGSAITAIDGGILNDHLLLKEVGSAGDIDYEPEKMRENCLEIGLDCSELTFAFNNIQPIAFTVNNDGLVGISSWRHAGFVPKDWIGTKVRSNDLMESADVCNKLWTEEDLAHWSYYIGVAMKENGFGEVWYDFAKWNSKKAQRHMKRIGKA</sequence>
<name>A0A8H5L612_GIBSU</name>
<comment type="caution">
    <text evidence="1">The sequence shown here is derived from an EMBL/GenBank/DDBJ whole genome shotgun (WGS) entry which is preliminary data.</text>
</comment>
<keyword evidence="2" id="KW-1185">Reference proteome</keyword>
<dbReference type="GO" id="GO:0016301">
    <property type="term" value="F:kinase activity"/>
    <property type="evidence" value="ECO:0007669"/>
    <property type="project" value="UniProtKB-KW"/>
</dbReference>
<dbReference type="AlphaFoldDB" id="A0A8H5L612"/>
<gene>
    <name evidence="1" type="ORF">FSUBG_12764</name>
</gene>
<protein>
    <submittedName>
        <fullName evidence="1">Kinase-like domain protein</fullName>
    </submittedName>
</protein>
<dbReference type="EMBL" id="JAAOAV010000288">
    <property type="protein sequence ID" value="KAF5584450.1"/>
    <property type="molecule type" value="Genomic_DNA"/>
</dbReference>
<dbReference type="OrthoDB" id="5404599at2759"/>
<accession>A0A8H5L612</accession>